<dbReference type="Pfam" id="PF20589">
    <property type="entry name" value="DUF6790"/>
    <property type="match status" value="1"/>
</dbReference>
<evidence type="ECO:0000256" key="1">
    <source>
        <dbReference type="SAM" id="Phobius"/>
    </source>
</evidence>
<accession>A0A502EQ72</accession>
<feature type="transmembrane region" description="Helical" evidence="1">
    <location>
        <begin position="5"/>
        <end position="26"/>
    </location>
</feature>
<dbReference type="InterPro" id="IPR046740">
    <property type="entry name" value="DUF6790"/>
</dbReference>
<dbReference type="RefSeq" id="WP_140507057.1">
    <property type="nucleotide sequence ID" value="NZ_RCZH01000007.1"/>
</dbReference>
<proteinExistence type="predicted"/>
<name>A0A502EQ72_9FLAO</name>
<feature type="transmembrane region" description="Helical" evidence="1">
    <location>
        <begin position="32"/>
        <end position="52"/>
    </location>
</feature>
<reference evidence="2 3" key="1">
    <citation type="journal article" date="2019" name="Environ. Microbiol.">
        <title>Species interactions and distinct microbial communities in high Arctic permafrost affected cryosols are associated with the CH4 and CO2 gas fluxes.</title>
        <authorList>
            <person name="Altshuler I."/>
            <person name="Hamel J."/>
            <person name="Turney S."/>
            <person name="Magnuson E."/>
            <person name="Levesque R."/>
            <person name="Greer C."/>
            <person name="Whyte L.G."/>
        </authorList>
    </citation>
    <scope>NUCLEOTIDE SEQUENCE [LARGE SCALE GENOMIC DNA]</scope>
    <source>
        <strain evidence="2 3">42</strain>
    </source>
</reference>
<comment type="caution">
    <text evidence="2">The sequence shown here is derived from an EMBL/GenBank/DDBJ whole genome shotgun (WGS) entry which is preliminary data.</text>
</comment>
<keyword evidence="1" id="KW-0812">Transmembrane</keyword>
<feature type="transmembrane region" description="Helical" evidence="1">
    <location>
        <begin position="105"/>
        <end position="124"/>
    </location>
</feature>
<dbReference type="EMBL" id="RCZH01000007">
    <property type="protein sequence ID" value="TPG39928.1"/>
    <property type="molecule type" value="Genomic_DNA"/>
</dbReference>
<sequence>MSKKYFIGVTLMTFIIPIVGFMIEAFMKNIPFTFIVFCKWFIFSAVGLRLVVAGIQQSVKPAFTAKEIFHIKSSDSFPIIRELGFANLCFGLVGIISIYKPEWRIVSAFASGLYFGIAGLQHLIKKPVSANETYALWTDLLIFIVLLAYFILTI</sequence>
<keyword evidence="1" id="KW-0472">Membrane</keyword>
<keyword evidence="3" id="KW-1185">Reference proteome</keyword>
<gene>
    <name evidence="2" type="ORF">EAH81_11545</name>
</gene>
<organism evidence="2 3">
    <name type="scientific">Flavobacterium pectinovorum</name>
    <dbReference type="NCBI Taxonomy" id="29533"/>
    <lineage>
        <taxon>Bacteria</taxon>
        <taxon>Pseudomonadati</taxon>
        <taxon>Bacteroidota</taxon>
        <taxon>Flavobacteriia</taxon>
        <taxon>Flavobacteriales</taxon>
        <taxon>Flavobacteriaceae</taxon>
        <taxon>Flavobacterium</taxon>
    </lineage>
</organism>
<feature type="transmembrane region" description="Helical" evidence="1">
    <location>
        <begin position="136"/>
        <end position="152"/>
    </location>
</feature>
<dbReference type="Proteomes" id="UP000319700">
    <property type="component" value="Unassembled WGS sequence"/>
</dbReference>
<keyword evidence="1" id="KW-1133">Transmembrane helix</keyword>
<dbReference type="OrthoDB" id="5072157at2"/>
<evidence type="ECO:0000313" key="2">
    <source>
        <dbReference type="EMBL" id="TPG39928.1"/>
    </source>
</evidence>
<dbReference type="AlphaFoldDB" id="A0A502EQ72"/>
<evidence type="ECO:0000313" key="3">
    <source>
        <dbReference type="Proteomes" id="UP000319700"/>
    </source>
</evidence>
<protein>
    <submittedName>
        <fullName evidence="2">Uncharacterized protein</fullName>
    </submittedName>
</protein>